<name>A0A1H7UJ59_9BURK</name>
<protein>
    <submittedName>
        <fullName evidence="2">Phosphinothricin acetyltransferase</fullName>
    </submittedName>
</protein>
<dbReference type="RefSeq" id="WP_243842701.1">
    <property type="nucleotide sequence ID" value="NZ_FNSR01000002.1"/>
</dbReference>
<dbReference type="InterPro" id="IPR000182">
    <property type="entry name" value="GNAT_dom"/>
</dbReference>
<dbReference type="SUPFAM" id="SSF55729">
    <property type="entry name" value="Acyl-CoA N-acyltransferases (Nat)"/>
    <property type="match status" value="1"/>
</dbReference>
<accession>A0A1H7UJ59</accession>
<dbReference type="Gene3D" id="3.40.630.30">
    <property type="match status" value="1"/>
</dbReference>
<dbReference type="EMBL" id="FOAJ01000019">
    <property type="protein sequence ID" value="SEL96735.1"/>
    <property type="molecule type" value="Genomic_DNA"/>
</dbReference>
<reference evidence="3" key="1">
    <citation type="submission" date="2016-10" db="EMBL/GenBank/DDBJ databases">
        <authorList>
            <person name="Varghese N."/>
            <person name="Submissions S."/>
        </authorList>
    </citation>
    <scope>NUCLEOTIDE SEQUENCE [LARGE SCALE GENOMIC DNA]</scope>
    <source>
        <strain evidence="3">LMG 26416</strain>
    </source>
</reference>
<proteinExistence type="predicted"/>
<keyword evidence="3" id="KW-1185">Reference proteome</keyword>
<dbReference type="InterPro" id="IPR016181">
    <property type="entry name" value="Acyl_CoA_acyltransferase"/>
</dbReference>
<keyword evidence="2" id="KW-0808">Transferase</keyword>
<dbReference type="PROSITE" id="PS51186">
    <property type="entry name" value="GNAT"/>
    <property type="match status" value="1"/>
</dbReference>
<dbReference type="Pfam" id="PF13420">
    <property type="entry name" value="Acetyltransf_4"/>
    <property type="match status" value="1"/>
</dbReference>
<feature type="domain" description="N-acetyltransferase" evidence="1">
    <location>
        <begin position="17"/>
        <end position="179"/>
    </location>
</feature>
<evidence type="ECO:0000313" key="2">
    <source>
        <dbReference type="EMBL" id="SEL96735.1"/>
    </source>
</evidence>
<dbReference type="Proteomes" id="UP000199120">
    <property type="component" value="Unassembled WGS sequence"/>
</dbReference>
<evidence type="ECO:0000259" key="1">
    <source>
        <dbReference type="PROSITE" id="PS51186"/>
    </source>
</evidence>
<sequence length="188" mass="20385">MHTADMPTAAPGLDTPLVVRDATPADFPAIAAIYAHHVLHSTASFEETPPDAAELLTRHAAVLDHGLPWIVAELDGRVAGYSYATPYRPRAAYRHTIEDSIYVDTTLRARGIGRTLLRALIERCESGPWRQMVAVIADPQGGSPALHRSVGFELVGTLRAVGFKHGQWRDTLLMQRMLGAGSTTLPDA</sequence>
<dbReference type="STRING" id="416943.SAMN05445871_4848"/>
<evidence type="ECO:0000313" key="3">
    <source>
        <dbReference type="Proteomes" id="UP000199120"/>
    </source>
</evidence>
<organism evidence="2 3">
    <name type="scientific">Paraburkholderia caballeronis</name>
    <dbReference type="NCBI Taxonomy" id="416943"/>
    <lineage>
        <taxon>Bacteria</taxon>
        <taxon>Pseudomonadati</taxon>
        <taxon>Pseudomonadota</taxon>
        <taxon>Betaproteobacteria</taxon>
        <taxon>Burkholderiales</taxon>
        <taxon>Burkholderiaceae</taxon>
        <taxon>Paraburkholderia</taxon>
    </lineage>
</organism>
<dbReference type="PANTHER" id="PTHR43072">
    <property type="entry name" value="N-ACETYLTRANSFERASE"/>
    <property type="match status" value="1"/>
</dbReference>
<dbReference type="CDD" id="cd04301">
    <property type="entry name" value="NAT_SF"/>
    <property type="match status" value="1"/>
</dbReference>
<dbReference type="AlphaFoldDB" id="A0A1H7UJ59"/>
<dbReference type="PANTHER" id="PTHR43072:SF8">
    <property type="entry name" value="ACYLTRANSFERASE FABY-RELATED"/>
    <property type="match status" value="1"/>
</dbReference>
<gene>
    <name evidence="2" type="ORF">SAMN05192542_11957</name>
</gene>
<dbReference type="GO" id="GO:0016747">
    <property type="term" value="F:acyltransferase activity, transferring groups other than amino-acyl groups"/>
    <property type="evidence" value="ECO:0007669"/>
    <property type="project" value="InterPro"/>
</dbReference>